<dbReference type="RefSeq" id="WP_046145898.1">
    <property type="nucleotide sequence ID" value="NZ_KQ033912.1"/>
</dbReference>
<comment type="similarity">
    <text evidence="2">Belongs to the SusD family.</text>
</comment>
<evidence type="ECO:0000256" key="1">
    <source>
        <dbReference type="ARBA" id="ARBA00004442"/>
    </source>
</evidence>
<evidence type="ECO:0000259" key="6">
    <source>
        <dbReference type="Pfam" id="PF07980"/>
    </source>
</evidence>
<evidence type="ECO:0000256" key="4">
    <source>
        <dbReference type="ARBA" id="ARBA00023136"/>
    </source>
</evidence>
<evidence type="ECO:0000313" key="9">
    <source>
        <dbReference type="Proteomes" id="UP000033047"/>
    </source>
</evidence>
<reference evidence="8 9" key="1">
    <citation type="submission" date="2013-04" db="EMBL/GenBank/DDBJ databases">
        <title>The Genome Sequence of Parabacteroides goldsteinii DSM 19448.</title>
        <authorList>
            <consortium name="The Broad Institute Genomics Platform"/>
            <person name="Earl A."/>
            <person name="Ward D."/>
            <person name="Feldgarden M."/>
            <person name="Gevers D."/>
            <person name="Martens E."/>
            <person name="Sakamoto M."/>
            <person name="Benno Y."/>
            <person name="Song Y."/>
            <person name="Liu C."/>
            <person name="Lee J."/>
            <person name="Bolanos M."/>
            <person name="Vaisanen M.L."/>
            <person name="Finegold S.M."/>
            <person name="Walker B."/>
            <person name="Young S."/>
            <person name="Zeng Q."/>
            <person name="Gargeya S."/>
            <person name="Fitzgerald M."/>
            <person name="Haas B."/>
            <person name="Abouelleil A."/>
            <person name="Allen A.W."/>
            <person name="Alvarado L."/>
            <person name="Arachchi H.M."/>
            <person name="Berlin A.M."/>
            <person name="Chapman S.B."/>
            <person name="Gainer-Dewar J."/>
            <person name="Goldberg J."/>
            <person name="Griggs A."/>
            <person name="Gujja S."/>
            <person name="Hansen M."/>
            <person name="Howarth C."/>
            <person name="Imamovic A."/>
            <person name="Ireland A."/>
            <person name="Larimer J."/>
            <person name="McCowan C."/>
            <person name="Murphy C."/>
            <person name="Pearson M."/>
            <person name="Poon T.W."/>
            <person name="Priest M."/>
            <person name="Roberts A."/>
            <person name="Saif S."/>
            <person name="Shea T."/>
            <person name="Sisk P."/>
            <person name="Sykes S."/>
            <person name="Wortman J."/>
            <person name="Nusbaum C."/>
            <person name="Birren B."/>
        </authorList>
    </citation>
    <scope>NUCLEOTIDE SEQUENCE [LARGE SCALE GENOMIC DNA]</scope>
    <source>
        <strain evidence="8 9">DSM 19448</strain>
    </source>
</reference>
<gene>
    <name evidence="8" type="ORF">HMPREF1535_01814</name>
</gene>
<protein>
    <recommendedName>
        <fullName evidence="10">RagB/SusD domain-containing protein</fullName>
    </recommendedName>
</protein>
<feature type="domain" description="SusD-like N-terminal" evidence="7">
    <location>
        <begin position="99"/>
        <end position="217"/>
    </location>
</feature>
<evidence type="ECO:0000259" key="7">
    <source>
        <dbReference type="Pfam" id="PF14322"/>
    </source>
</evidence>
<proteinExistence type="inferred from homology"/>
<dbReference type="Proteomes" id="UP000033047">
    <property type="component" value="Unassembled WGS sequence"/>
</dbReference>
<dbReference type="HOGENOM" id="CLU_015553_0_3_10"/>
<evidence type="ECO:0000256" key="5">
    <source>
        <dbReference type="ARBA" id="ARBA00023237"/>
    </source>
</evidence>
<name>A0A0F5JH76_9BACT</name>
<accession>A0A0F5JH76</accession>
<keyword evidence="3" id="KW-0732">Signal</keyword>
<organism evidence="8 9">
    <name type="scientific">Parabacteroides goldsteinii DSM 19448 = WAL 12034</name>
    <dbReference type="NCBI Taxonomy" id="927665"/>
    <lineage>
        <taxon>Bacteria</taxon>
        <taxon>Pseudomonadati</taxon>
        <taxon>Bacteroidota</taxon>
        <taxon>Bacteroidia</taxon>
        <taxon>Bacteroidales</taxon>
        <taxon>Tannerellaceae</taxon>
        <taxon>Parabacteroides</taxon>
    </lineage>
</organism>
<evidence type="ECO:0000256" key="2">
    <source>
        <dbReference type="ARBA" id="ARBA00006275"/>
    </source>
</evidence>
<dbReference type="EMBL" id="AQHV01000010">
    <property type="protein sequence ID" value="KKB57161.1"/>
    <property type="molecule type" value="Genomic_DNA"/>
</dbReference>
<dbReference type="GO" id="GO:0009279">
    <property type="term" value="C:cell outer membrane"/>
    <property type="evidence" value="ECO:0007669"/>
    <property type="project" value="UniProtKB-SubCell"/>
</dbReference>
<dbReference type="PATRIC" id="fig|927665.4.peg.1852"/>
<keyword evidence="5" id="KW-0998">Cell outer membrane</keyword>
<dbReference type="Pfam" id="PF14322">
    <property type="entry name" value="SusD-like_3"/>
    <property type="match status" value="1"/>
</dbReference>
<evidence type="ECO:0000256" key="3">
    <source>
        <dbReference type="ARBA" id="ARBA00022729"/>
    </source>
</evidence>
<feature type="domain" description="RagB/SusD" evidence="6">
    <location>
        <begin position="284"/>
        <end position="559"/>
    </location>
</feature>
<dbReference type="InterPro" id="IPR012944">
    <property type="entry name" value="SusD_RagB_dom"/>
</dbReference>
<dbReference type="AlphaFoldDB" id="A0A0F5JH76"/>
<evidence type="ECO:0008006" key="10">
    <source>
        <dbReference type="Google" id="ProtNLM"/>
    </source>
</evidence>
<keyword evidence="4" id="KW-0472">Membrane</keyword>
<dbReference type="SUPFAM" id="SSF48452">
    <property type="entry name" value="TPR-like"/>
    <property type="match status" value="1"/>
</dbReference>
<comment type="caution">
    <text evidence="8">The sequence shown here is derived from an EMBL/GenBank/DDBJ whole genome shotgun (WGS) entry which is preliminary data.</text>
</comment>
<dbReference type="STRING" id="927665.HMPREF1535_01814"/>
<evidence type="ECO:0000313" key="8">
    <source>
        <dbReference type="EMBL" id="KKB57161.1"/>
    </source>
</evidence>
<dbReference type="Pfam" id="PF07980">
    <property type="entry name" value="SusD_RagB"/>
    <property type="match status" value="1"/>
</dbReference>
<dbReference type="InterPro" id="IPR033985">
    <property type="entry name" value="SusD-like_N"/>
</dbReference>
<sequence>MNNLNIIKKSGRKFLTLSVCVLALSSCQLDYENKSAINPDNVWQNETMIQAYLTDIYSGMVPGWSSTSDTDTDLTTDSNDSMSEWLRGVNISASSRGVNFDYGIIDKINYLLEQMETVPESVMALKDKDAVVAQAKFWRAYRYWSYVKDLGGVPLILKSQDVNDLPSLMVKRSSTSDCMAQILKDLDDAIQALPDRWSSADYGRIDKCAAMAFKGRVQMWYASKLFNRSNDKGRWETAYQTNKAALEYAEKNGYKLMDKFSDIWLTKGKSNTEALIFRHYKYPDTYYDMNQYLPEDITHGWACRQVPQTPQLLAFPLKDGSSMAIYENEEYKSQKLDVNRLSTDAAYNADILDKLVNEMDPRFYDSYSVPGCDFPSLEIPAGQYFWTSYVKVTPFYKAMSNIQLERNAGTTHYGSFFPLKAITPGLNNADSYKGENNAICLRLGEVYLNLAECAAEAGHINEALGYVAAIRKRAGIDKGAGAIGYGLDVYNTLEGVRRLLYNERAAELSQENFRYGDLRRWMNFDNINAQKHYNNLYVVFNGDEEEAGKFDWTRTLEDAETQKFFHIDFVPNVKQVEVSTFNISTKHWFGAIGDKTMGANFDNDMSQQNNEWGGSFDPLK</sequence>
<dbReference type="InterPro" id="IPR011990">
    <property type="entry name" value="TPR-like_helical_dom_sf"/>
</dbReference>
<dbReference type="Gene3D" id="1.25.40.390">
    <property type="match status" value="1"/>
</dbReference>
<comment type="subcellular location">
    <subcellularLocation>
        <location evidence="1">Cell outer membrane</location>
    </subcellularLocation>
</comment>